<feature type="domain" description="RING-type" evidence="6">
    <location>
        <begin position="56"/>
        <end position="98"/>
    </location>
</feature>
<dbReference type="GO" id="GO:0016567">
    <property type="term" value="P:protein ubiquitination"/>
    <property type="evidence" value="ECO:0007669"/>
    <property type="project" value="TreeGrafter"/>
</dbReference>
<evidence type="ECO:0000256" key="3">
    <source>
        <dbReference type="ARBA" id="ARBA00022833"/>
    </source>
</evidence>
<keyword evidence="3" id="KW-0862">Zinc</keyword>
<dbReference type="InterPro" id="IPR001841">
    <property type="entry name" value="Znf_RING"/>
</dbReference>
<keyword evidence="5" id="KW-0472">Membrane</keyword>
<name>A0A2P5Y765_GOSBA</name>
<dbReference type="PANTHER" id="PTHR45969:SF55">
    <property type="entry name" value="OS07G0686300 PROTEIN"/>
    <property type="match status" value="1"/>
</dbReference>
<evidence type="ECO:0000256" key="4">
    <source>
        <dbReference type="PROSITE-ProRule" id="PRU00175"/>
    </source>
</evidence>
<feature type="transmembrane region" description="Helical" evidence="5">
    <location>
        <begin position="7"/>
        <end position="25"/>
    </location>
</feature>
<evidence type="ECO:0000259" key="6">
    <source>
        <dbReference type="PROSITE" id="PS50089"/>
    </source>
</evidence>
<dbReference type="SMART" id="SM00184">
    <property type="entry name" value="RING"/>
    <property type="match status" value="2"/>
</dbReference>
<keyword evidence="2 4" id="KW-0863">Zinc-finger</keyword>
<dbReference type="InterPro" id="IPR013083">
    <property type="entry name" value="Znf_RING/FYVE/PHD"/>
</dbReference>
<dbReference type="Gene3D" id="3.30.40.10">
    <property type="entry name" value="Zinc/RING finger domain, C3HC4 (zinc finger)"/>
    <property type="match status" value="2"/>
</dbReference>
<evidence type="ECO:0000256" key="1">
    <source>
        <dbReference type="ARBA" id="ARBA00022723"/>
    </source>
</evidence>
<sequence>MAIDNKLGNYIFSLVSIVSAVKWAWSILLRYCLFPYTIPADSGYNYKQDWGTDVECAICLCKIDEDDEIPELRCDHLFHKACLDRWVGSGRFNCPICRTCTLTPPQLASGMQVIVFRYCSFDDSSSQRETCLLEVISCPLLHHSHSTISTMAIDNKLGNYIFSLVSIVSAVKWAWSILLRYCLFPYTIPADSGYNYKQDWGTDVECAICLCKIDEDDEIPELRCDHLFHKACLDRWVGSGRFNCPICRTCTLTPPQLASGMQVIVFRYCSFDDSSSQRETW</sequence>
<feature type="domain" description="RING-type" evidence="6">
    <location>
        <begin position="206"/>
        <end position="248"/>
    </location>
</feature>
<dbReference type="EMBL" id="KZ663600">
    <property type="protein sequence ID" value="PPS11399.1"/>
    <property type="molecule type" value="Genomic_DNA"/>
</dbReference>
<dbReference type="GO" id="GO:0061630">
    <property type="term" value="F:ubiquitin protein ligase activity"/>
    <property type="evidence" value="ECO:0007669"/>
    <property type="project" value="TreeGrafter"/>
</dbReference>
<keyword evidence="5" id="KW-1133">Transmembrane helix</keyword>
<dbReference type="GO" id="GO:0008270">
    <property type="term" value="F:zinc ion binding"/>
    <property type="evidence" value="ECO:0007669"/>
    <property type="project" value="UniProtKB-KW"/>
</dbReference>
<accession>A0A2P5Y765</accession>
<dbReference type="Pfam" id="PF13639">
    <property type="entry name" value="zf-RING_2"/>
    <property type="match status" value="2"/>
</dbReference>
<evidence type="ECO:0000313" key="8">
    <source>
        <dbReference type="Proteomes" id="UP000239757"/>
    </source>
</evidence>
<dbReference type="PROSITE" id="PS50089">
    <property type="entry name" value="ZF_RING_2"/>
    <property type="match status" value="2"/>
</dbReference>
<dbReference type="SUPFAM" id="SSF57850">
    <property type="entry name" value="RING/U-box"/>
    <property type="match status" value="2"/>
</dbReference>
<dbReference type="PANTHER" id="PTHR45969">
    <property type="entry name" value="RING ZINC FINGER PROTEIN-RELATED"/>
    <property type="match status" value="1"/>
</dbReference>
<proteinExistence type="predicted"/>
<dbReference type="OrthoDB" id="9984778at2759"/>
<gene>
    <name evidence="7" type="ORF">GOBAR_AA09247</name>
</gene>
<evidence type="ECO:0000313" key="7">
    <source>
        <dbReference type="EMBL" id="PPS11399.1"/>
    </source>
</evidence>
<evidence type="ECO:0000256" key="5">
    <source>
        <dbReference type="SAM" id="Phobius"/>
    </source>
</evidence>
<protein>
    <recommendedName>
        <fullName evidence="6">RING-type domain-containing protein</fullName>
    </recommendedName>
</protein>
<reference evidence="7 8" key="1">
    <citation type="submission" date="2015-01" db="EMBL/GenBank/DDBJ databases">
        <title>Genome of allotetraploid Gossypium barbadense reveals genomic plasticity and fiber elongation in cotton evolution.</title>
        <authorList>
            <person name="Chen X."/>
            <person name="Liu X."/>
            <person name="Zhao B."/>
            <person name="Zheng H."/>
            <person name="Hu Y."/>
            <person name="Lu G."/>
            <person name="Yang C."/>
            <person name="Chen J."/>
            <person name="Shan C."/>
            <person name="Zhang L."/>
            <person name="Zhou Y."/>
            <person name="Wang L."/>
            <person name="Guo W."/>
            <person name="Bai Y."/>
            <person name="Ruan J."/>
            <person name="Shangguan X."/>
            <person name="Mao Y."/>
            <person name="Jiang J."/>
            <person name="Zhu Y."/>
            <person name="Lei J."/>
            <person name="Kang H."/>
            <person name="Chen S."/>
            <person name="He X."/>
            <person name="Wang R."/>
            <person name="Wang Y."/>
            <person name="Chen J."/>
            <person name="Wang L."/>
            <person name="Yu S."/>
            <person name="Wang B."/>
            <person name="Wei J."/>
            <person name="Song S."/>
            <person name="Lu X."/>
            <person name="Gao Z."/>
            <person name="Gu W."/>
            <person name="Deng X."/>
            <person name="Ma D."/>
            <person name="Wang S."/>
            <person name="Liang W."/>
            <person name="Fang L."/>
            <person name="Cai C."/>
            <person name="Zhu X."/>
            <person name="Zhou B."/>
            <person name="Zhang Y."/>
            <person name="Chen Z."/>
            <person name="Xu S."/>
            <person name="Zhu R."/>
            <person name="Wang S."/>
            <person name="Zhang T."/>
            <person name="Zhao G."/>
        </authorList>
    </citation>
    <scope>NUCLEOTIDE SEQUENCE [LARGE SCALE GENOMIC DNA]</scope>
    <source>
        <strain evidence="8">cv. Xinhai21</strain>
        <tissue evidence="7">Leaf</tissue>
    </source>
</reference>
<dbReference type="Proteomes" id="UP000239757">
    <property type="component" value="Unassembled WGS sequence"/>
</dbReference>
<evidence type="ECO:0000256" key="2">
    <source>
        <dbReference type="ARBA" id="ARBA00022771"/>
    </source>
</evidence>
<organism evidence="7 8">
    <name type="scientific">Gossypium barbadense</name>
    <name type="common">Sea Island cotton</name>
    <name type="synonym">Hibiscus barbadensis</name>
    <dbReference type="NCBI Taxonomy" id="3634"/>
    <lineage>
        <taxon>Eukaryota</taxon>
        <taxon>Viridiplantae</taxon>
        <taxon>Streptophyta</taxon>
        <taxon>Embryophyta</taxon>
        <taxon>Tracheophyta</taxon>
        <taxon>Spermatophyta</taxon>
        <taxon>Magnoliopsida</taxon>
        <taxon>eudicotyledons</taxon>
        <taxon>Gunneridae</taxon>
        <taxon>Pentapetalae</taxon>
        <taxon>rosids</taxon>
        <taxon>malvids</taxon>
        <taxon>Malvales</taxon>
        <taxon>Malvaceae</taxon>
        <taxon>Malvoideae</taxon>
        <taxon>Gossypium</taxon>
    </lineage>
</organism>
<dbReference type="AlphaFoldDB" id="A0A2P5Y765"/>
<keyword evidence="1" id="KW-0479">Metal-binding</keyword>
<keyword evidence="5" id="KW-0812">Transmembrane</keyword>